<reference evidence="11 12" key="1">
    <citation type="submission" date="2022-09" db="EMBL/GenBank/DDBJ databases">
        <title>Interaction between co-microsymbionts with complementary sets of symbiotic genes in legume-rhizobium systems.</title>
        <authorList>
            <person name="Safronova V."/>
            <person name="Sazanova A."/>
            <person name="Afonin A."/>
            <person name="Chirak E."/>
        </authorList>
    </citation>
    <scope>NUCLEOTIDE SEQUENCE [LARGE SCALE GENOMIC DNA]</scope>
    <source>
        <strain evidence="11 12">A18/4-1</strain>
    </source>
</reference>
<feature type="transmembrane region" description="Helical" evidence="8">
    <location>
        <begin position="161"/>
        <end position="178"/>
    </location>
</feature>
<sequence length="605" mass="65106">MTDQATQAPTGAEKLLETPNVNPRKLQPLRRLMPFVLRYPWRLVLAVLFLLVSAISSLAIPAMLGGAIDQGFVEQNLENVGRYGWLIVSIALVMAIASGLRFYFISVIGERVLADLRQAVFSHLLALDARFFDTHRVGELTSRLNGDVATIRSAVGSSMTLALRSIVTIIGALIMMLLTSPVLTIAVVIAAPLILLPLIAYSRRLRGMSRRTQDALADLSAMATEMLGATRTVKSFTQEDAQSSHYGKRSEASYIAETKRLAARSVLVGMVIFLGSAAIVFLVWWGARSVFEGTVTAGQLAQFLVYALMASGALTNVSEVLGTLQTVAGATERLTEILDTEPSITEATKPVALPNPPLGTVAFEAVNFGYDTGGYEHVLTDLSFTVGHGETVALVGASGSGKSTTLSLLQRFYDVKSGAILVDGIDIRQVRLSGLRQRFAYVEQEPTIFAGTIADNIRFGKPDASDAEVIAASTAALVHDFVTDLPLGYDTIVGERGVMLSGGQKQRLAIARAILKNAPILLLDEATSALDAQSEQLVQKALEHLMQGRTTLVIAHRLATIRDADKILVLDAGHIIDQGTHDELVAKGGRYAELARLQFRLDDLA</sequence>
<proteinExistence type="inferred from homology"/>
<evidence type="ECO:0000313" key="12">
    <source>
        <dbReference type="Proteomes" id="UP001061862"/>
    </source>
</evidence>
<dbReference type="PANTHER" id="PTHR43394:SF1">
    <property type="entry name" value="ATP-BINDING CASSETTE SUB-FAMILY B MEMBER 10, MITOCHONDRIAL"/>
    <property type="match status" value="1"/>
</dbReference>
<keyword evidence="4" id="KW-0547">Nucleotide-binding</keyword>
<dbReference type="InterPro" id="IPR011527">
    <property type="entry name" value="ABC1_TM_dom"/>
</dbReference>
<dbReference type="InterPro" id="IPR003439">
    <property type="entry name" value="ABC_transporter-like_ATP-bd"/>
</dbReference>
<feature type="domain" description="ABC transmembrane type-1" evidence="10">
    <location>
        <begin position="44"/>
        <end position="326"/>
    </location>
</feature>
<comment type="similarity">
    <text evidence="2">Belongs to the ABC transporter superfamily.</text>
</comment>
<keyword evidence="6 8" id="KW-1133">Transmembrane helix</keyword>
<protein>
    <submittedName>
        <fullName evidence="11">ABC transporter transmembrane domain-containing protein</fullName>
    </submittedName>
</protein>
<dbReference type="InterPro" id="IPR027417">
    <property type="entry name" value="P-loop_NTPase"/>
</dbReference>
<dbReference type="PROSITE" id="PS50929">
    <property type="entry name" value="ABC_TM1F"/>
    <property type="match status" value="1"/>
</dbReference>
<dbReference type="InterPro" id="IPR017871">
    <property type="entry name" value="ABC_transporter-like_CS"/>
</dbReference>
<dbReference type="SMART" id="SM00382">
    <property type="entry name" value="AAA"/>
    <property type="match status" value="1"/>
</dbReference>
<dbReference type="InterPro" id="IPR039421">
    <property type="entry name" value="Type_1_exporter"/>
</dbReference>
<organism evidence="11 12">
    <name type="scientific">Devosia neptuniae</name>
    <dbReference type="NCBI Taxonomy" id="191302"/>
    <lineage>
        <taxon>Bacteria</taxon>
        <taxon>Pseudomonadati</taxon>
        <taxon>Pseudomonadota</taxon>
        <taxon>Alphaproteobacteria</taxon>
        <taxon>Hyphomicrobiales</taxon>
        <taxon>Devosiaceae</taxon>
        <taxon>Devosia</taxon>
    </lineage>
</organism>
<dbReference type="RefSeq" id="WP_262171737.1">
    <property type="nucleotide sequence ID" value="NZ_CP104965.1"/>
</dbReference>
<dbReference type="EMBL" id="CP104965">
    <property type="protein sequence ID" value="UXN71953.1"/>
    <property type="molecule type" value="Genomic_DNA"/>
</dbReference>
<keyword evidence="5" id="KW-0067">ATP-binding</keyword>
<dbReference type="PANTHER" id="PTHR43394">
    <property type="entry name" value="ATP-DEPENDENT PERMEASE MDL1, MITOCHONDRIAL"/>
    <property type="match status" value="1"/>
</dbReference>
<evidence type="ECO:0000256" key="8">
    <source>
        <dbReference type="SAM" id="Phobius"/>
    </source>
</evidence>
<keyword evidence="12" id="KW-1185">Reference proteome</keyword>
<dbReference type="InterPro" id="IPR036640">
    <property type="entry name" value="ABC1_TM_sf"/>
</dbReference>
<dbReference type="SUPFAM" id="SSF52540">
    <property type="entry name" value="P-loop containing nucleoside triphosphate hydrolases"/>
    <property type="match status" value="1"/>
</dbReference>
<dbReference type="CDD" id="cd18575">
    <property type="entry name" value="ABC_6TM_bac_exporter_ABCB8_10_like"/>
    <property type="match status" value="1"/>
</dbReference>
<dbReference type="PROSITE" id="PS50893">
    <property type="entry name" value="ABC_TRANSPORTER_2"/>
    <property type="match status" value="1"/>
</dbReference>
<evidence type="ECO:0000256" key="6">
    <source>
        <dbReference type="ARBA" id="ARBA00022989"/>
    </source>
</evidence>
<dbReference type="Pfam" id="PF00005">
    <property type="entry name" value="ABC_tran"/>
    <property type="match status" value="1"/>
</dbReference>
<feature type="domain" description="ABC transporter" evidence="9">
    <location>
        <begin position="361"/>
        <end position="597"/>
    </location>
</feature>
<comment type="subcellular location">
    <subcellularLocation>
        <location evidence="1">Cell membrane</location>
        <topology evidence="1">Multi-pass membrane protein</topology>
    </subcellularLocation>
</comment>
<gene>
    <name evidence="11" type="ORF">N8A98_12560</name>
</gene>
<dbReference type="Pfam" id="PF00664">
    <property type="entry name" value="ABC_membrane"/>
    <property type="match status" value="1"/>
</dbReference>
<feature type="transmembrane region" description="Helical" evidence="8">
    <location>
        <begin position="184"/>
        <end position="201"/>
    </location>
</feature>
<evidence type="ECO:0000256" key="1">
    <source>
        <dbReference type="ARBA" id="ARBA00004651"/>
    </source>
</evidence>
<dbReference type="Gene3D" id="1.20.1560.10">
    <property type="entry name" value="ABC transporter type 1, transmembrane domain"/>
    <property type="match status" value="1"/>
</dbReference>
<evidence type="ECO:0000256" key="7">
    <source>
        <dbReference type="ARBA" id="ARBA00023136"/>
    </source>
</evidence>
<evidence type="ECO:0000259" key="10">
    <source>
        <dbReference type="PROSITE" id="PS50929"/>
    </source>
</evidence>
<dbReference type="Gene3D" id="3.40.50.300">
    <property type="entry name" value="P-loop containing nucleotide triphosphate hydrolases"/>
    <property type="match status" value="1"/>
</dbReference>
<accession>A0ABY6CPM8</accession>
<evidence type="ECO:0000256" key="4">
    <source>
        <dbReference type="ARBA" id="ARBA00022741"/>
    </source>
</evidence>
<dbReference type="Proteomes" id="UP001061862">
    <property type="component" value="Chromosome"/>
</dbReference>
<feature type="transmembrane region" description="Helical" evidence="8">
    <location>
        <begin position="83"/>
        <end position="104"/>
    </location>
</feature>
<dbReference type="CDD" id="cd03249">
    <property type="entry name" value="ABC_MTABC3_MDL1_MDL2"/>
    <property type="match status" value="1"/>
</dbReference>
<evidence type="ECO:0000256" key="5">
    <source>
        <dbReference type="ARBA" id="ARBA00022840"/>
    </source>
</evidence>
<dbReference type="SUPFAM" id="SSF90123">
    <property type="entry name" value="ABC transporter transmembrane region"/>
    <property type="match status" value="1"/>
</dbReference>
<name>A0ABY6CPM8_9HYPH</name>
<feature type="transmembrane region" description="Helical" evidence="8">
    <location>
        <begin position="39"/>
        <end position="63"/>
    </location>
</feature>
<evidence type="ECO:0000259" key="9">
    <source>
        <dbReference type="PROSITE" id="PS50893"/>
    </source>
</evidence>
<evidence type="ECO:0000256" key="2">
    <source>
        <dbReference type="ARBA" id="ARBA00005417"/>
    </source>
</evidence>
<keyword evidence="3 8" id="KW-0812">Transmembrane</keyword>
<feature type="transmembrane region" description="Helical" evidence="8">
    <location>
        <begin position="266"/>
        <end position="287"/>
    </location>
</feature>
<evidence type="ECO:0000256" key="3">
    <source>
        <dbReference type="ARBA" id="ARBA00022692"/>
    </source>
</evidence>
<keyword evidence="7 8" id="KW-0472">Membrane</keyword>
<dbReference type="InterPro" id="IPR003593">
    <property type="entry name" value="AAA+_ATPase"/>
</dbReference>
<dbReference type="PROSITE" id="PS00211">
    <property type="entry name" value="ABC_TRANSPORTER_1"/>
    <property type="match status" value="1"/>
</dbReference>
<evidence type="ECO:0000313" key="11">
    <source>
        <dbReference type="EMBL" id="UXN71953.1"/>
    </source>
</evidence>